<dbReference type="Proteomes" id="UP000245999">
    <property type="component" value="Chromosome"/>
</dbReference>
<feature type="transmembrane region" description="Helical" evidence="1">
    <location>
        <begin position="35"/>
        <end position="54"/>
    </location>
</feature>
<keyword evidence="1" id="KW-1133">Transmembrane helix</keyword>
<dbReference type="KEGG" id="hnv:DDQ68_11460"/>
<keyword evidence="3" id="KW-1185">Reference proteome</keyword>
<evidence type="ECO:0000256" key="1">
    <source>
        <dbReference type="SAM" id="Phobius"/>
    </source>
</evidence>
<dbReference type="OrthoDB" id="887337at2"/>
<sequence length="65" mass="6815">MKKFALPLVLASSFVLLGLRTFLHALATDQPWRMATAAAGFAIAAGLLVALGLATMKHFTASKAD</sequence>
<evidence type="ECO:0000313" key="2">
    <source>
        <dbReference type="EMBL" id="AWM33345.1"/>
    </source>
</evidence>
<dbReference type="RefSeq" id="WP_109656427.1">
    <property type="nucleotide sequence ID" value="NZ_CP029145.1"/>
</dbReference>
<proteinExistence type="predicted"/>
<reference evidence="3" key="1">
    <citation type="submission" date="2018-04" db="EMBL/GenBank/DDBJ databases">
        <title>Complete genome of Antarctic heterotrophic bacterium Hymenobacter nivis.</title>
        <authorList>
            <person name="Terashima M."/>
        </authorList>
    </citation>
    <scope>NUCLEOTIDE SEQUENCE [LARGE SCALE GENOMIC DNA]</scope>
    <source>
        <strain evidence="3">NBRC 111535</strain>
    </source>
</reference>
<dbReference type="EMBL" id="CP029145">
    <property type="protein sequence ID" value="AWM33345.1"/>
    <property type="molecule type" value="Genomic_DNA"/>
</dbReference>
<keyword evidence="1" id="KW-0812">Transmembrane</keyword>
<organism evidence="2 3">
    <name type="scientific">Hymenobacter nivis</name>
    <dbReference type="NCBI Taxonomy" id="1850093"/>
    <lineage>
        <taxon>Bacteria</taxon>
        <taxon>Pseudomonadati</taxon>
        <taxon>Bacteroidota</taxon>
        <taxon>Cytophagia</taxon>
        <taxon>Cytophagales</taxon>
        <taxon>Hymenobacteraceae</taxon>
        <taxon>Hymenobacter</taxon>
    </lineage>
</organism>
<accession>A0A2Z3GQP6</accession>
<keyword evidence="1" id="KW-0472">Membrane</keyword>
<name>A0A2Z3GQP6_9BACT</name>
<evidence type="ECO:0000313" key="3">
    <source>
        <dbReference type="Proteomes" id="UP000245999"/>
    </source>
</evidence>
<gene>
    <name evidence="2" type="ORF">DDQ68_11460</name>
</gene>
<protein>
    <submittedName>
        <fullName evidence="2">Uncharacterized protein</fullName>
    </submittedName>
</protein>
<dbReference type="AlphaFoldDB" id="A0A2Z3GQP6"/>